<evidence type="ECO:0000313" key="1">
    <source>
        <dbReference type="EMBL" id="QHT65786.1"/>
    </source>
</evidence>
<proteinExistence type="predicted"/>
<keyword evidence="2" id="KW-1185">Reference proteome</keyword>
<accession>A0A6C0GCV0</accession>
<dbReference type="EMBL" id="CP048222">
    <property type="protein sequence ID" value="QHT65786.1"/>
    <property type="molecule type" value="Genomic_DNA"/>
</dbReference>
<name>A0A6C0GCV0_9BACT</name>
<dbReference type="Proteomes" id="UP000480178">
    <property type="component" value="Chromosome"/>
</dbReference>
<dbReference type="KEGG" id="rhoz:GXP67_03435"/>
<sequence length="88" mass="9401">MIVKKRLAGYLIGILLIGLCAFPNIALSQKSSNLTNSARTSTGVYKADGTLIKSLWIAYPIMPAATQATGIVKMMKAEQSLRATTISN</sequence>
<gene>
    <name evidence="1" type="ORF">GXP67_03435</name>
</gene>
<organism evidence="1 2">
    <name type="scientific">Rhodocytophaga rosea</name>
    <dbReference type="NCBI Taxonomy" id="2704465"/>
    <lineage>
        <taxon>Bacteria</taxon>
        <taxon>Pseudomonadati</taxon>
        <taxon>Bacteroidota</taxon>
        <taxon>Cytophagia</taxon>
        <taxon>Cytophagales</taxon>
        <taxon>Rhodocytophagaceae</taxon>
        <taxon>Rhodocytophaga</taxon>
    </lineage>
</organism>
<reference evidence="1 2" key="1">
    <citation type="submission" date="2020-01" db="EMBL/GenBank/DDBJ databases">
        <authorList>
            <person name="Kim M.K."/>
        </authorList>
    </citation>
    <scope>NUCLEOTIDE SEQUENCE [LARGE SCALE GENOMIC DNA]</scope>
    <source>
        <strain evidence="1 2">172606-1</strain>
    </source>
</reference>
<dbReference type="AlphaFoldDB" id="A0A6C0GCV0"/>
<evidence type="ECO:0000313" key="2">
    <source>
        <dbReference type="Proteomes" id="UP000480178"/>
    </source>
</evidence>
<dbReference type="RefSeq" id="WP_162441865.1">
    <property type="nucleotide sequence ID" value="NZ_CP048222.1"/>
</dbReference>
<protein>
    <submittedName>
        <fullName evidence="1">Uncharacterized protein</fullName>
    </submittedName>
</protein>